<organism evidence="1 2">
    <name type="scientific">Colletotrichum phormii</name>
    <dbReference type="NCBI Taxonomy" id="359342"/>
    <lineage>
        <taxon>Eukaryota</taxon>
        <taxon>Fungi</taxon>
        <taxon>Dikarya</taxon>
        <taxon>Ascomycota</taxon>
        <taxon>Pezizomycotina</taxon>
        <taxon>Sordariomycetes</taxon>
        <taxon>Hypocreomycetidae</taxon>
        <taxon>Glomerellales</taxon>
        <taxon>Glomerellaceae</taxon>
        <taxon>Colletotrichum</taxon>
        <taxon>Colletotrichum acutatum species complex</taxon>
    </lineage>
</organism>
<dbReference type="GeneID" id="85467195"/>
<dbReference type="EMBL" id="JAHMHQ010000005">
    <property type="protein sequence ID" value="KAK1639881.1"/>
    <property type="molecule type" value="Genomic_DNA"/>
</dbReference>
<proteinExistence type="predicted"/>
<dbReference type="RefSeq" id="XP_060448488.1">
    <property type="nucleotide sequence ID" value="XM_060582333.1"/>
</dbReference>
<gene>
    <name evidence="1" type="ORF">BDP81DRAFT_184889</name>
</gene>
<sequence length="190" mass="20961">MFCSTVSCACGILAFILLRLAWFFSEMLLMGKFWDSNHDQFVWLTTTLGQTLRREDDRQGRTSHISLSRLRIATLLSGTIKVQAVVDSSPHMAVATGGEQTILDDYDCFESPGSTSRLSHKFPMSKQLGRGSQQSLTRASRFCSPFQIAFHERCFGSGCGHCLSTILYDEITGRCKICLSAEGGLTAVSV</sequence>
<protein>
    <submittedName>
        <fullName evidence="1">Uncharacterized protein</fullName>
    </submittedName>
</protein>
<accession>A0AAJ0EKB9</accession>
<evidence type="ECO:0000313" key="1">
    <source>
        <dbReference type="EMBL" id="KAK1639881.1"/>
    </source>
</evidence>
<comment type="caution">
    <text evidence="1">The sequence shown here is derived from an EMBL/GenBank/DDBJ whole genome shotgun (WGS) entry which is preliminary data.</text>
</comment>
<reference evidence="1" key="1">
    <citation type="submission" date="2021-06" db="EMBL/GenBank/DDBJ databases">
        <title>Comparative genomics, transcriptomics and evolutionary studies reveal genomic signatures of adaptation to plant cell wall in hemibiotrophic fungi.</title>
        <authorList>
            <consortium name="DOE Joint Genome Institute"/>
            <person name="Baroncelli R."/>
            <person name="Diaz J.F."/>
            <person name="Benocci T."/>
            <person name="Peng M."/>
            <person name="Battaglia E."/>
            <person name="Haridas S."/>
            <person name="Andreopoulos W."/>
            <person name="Labutti K."/>
            <person name="Pangilinan J."/>
            <person name="Floch G.L."/>
            <person name="Makela M.R."/>
            <person name="Henrissat B."/>
            <person name="Grigoriev I.V."/>
            <person name="Crouch J.A."/>
            <person name="De Vries R.P."/>
            <person name="Sukno S.A."/>
            <person name="Thon M.R."/>
        </authorList>
    </citation>
    <scope>NUCLEOTIDE SEQUENCE</scope>
    <source>
        <strain evidence="1">CBS 102054</strain>
    </source>
</reference>
<dbReference type="AlphaFoldDB" id="A0AAJ0EKB9"/>
<keyword evidence="2" id="KW-1185">Reference proteome</keyword>
<name>A0AAJ0EKB9_9PEZI</name>
<evidence type="ECO:0000313" key="2">
    <source>
        <dbReference type="Proteomes" id="UP001243989"/>
    </source>
</evidence>
<dbReference type="Proteomes" id="UP001243989">
    <property type="component" value="Unassembled WGS sequence"/>
</dbReference>